<feature type="domain" description="N-acetyltransferase" evidence="1">
    <location>
        <begin position="21"/>
        <end position="176"/>
    </location>
</feature>
<protein>
    <submittedName>
        <fullName evidence="2">GCN5-related N-acetyltransferase</fullName>
    </submittedName>
</protein>
<accession>A0ABM8V0V2</accession>
<reference evidence="2 3" key="1">
    <citation type="submission" date="2021-04" db="EMBL/GenBank/DDBJ databases">
        <authorList>
            <person name="Rakotoarivonina H."/>
        </authorList>
    </citation>
    <scope>NUCLEOTIDE SEQUENCE [LARGE SCALE GENOMIC DNA]</scope>
    <source>
        <strain evidence="2 3">XE</strain>
    </source>
</reference>
<organism evidence="2 3">
    <name type="scientific">Thermobacillus xylanilyticus</name>
    <dbReference type="NCBI Taxonomy" id="76633"/>
    <lineage>
        <taxon>Bacteria</taxon>
        <taxon>Bacillati</taxon>
        <taxon>Bacillota</taxon>
        <taxon>Bacilli</taxon>
        <taxon>Bacillales</taxon>
        <taxon>Paenibacillaceae</taxon>
        <taxon>Thermobacillus</taxon>
    </lineage>
</organism>
<evidence type="ECO:0000259" key="1">
    <source>
        <dbReference type="PROSITE" id="PS51186"/>
    </source>
</evidence>
<proteinExistence type="predicted"/>
<dbReference type="PROSITE" id="PS51186">
    <property type="entry name" value="GNAT"/>
    <property type="match status" value="1"/>
</dbReference>
<dbReference type="InterPro" id="IPR051908">
    <property type="entry name" value="Ribosomal_N-acetyltransferase"/>
</dbReference>
<dbReference type="SUPFAM" id="SSF55729">
    <property type="entry name" value="Acyl-CoA N-acyltransferases (Nat)"/>
    <property type="match status" value="1"/>
</dbReference>
<comment type="caution">
    <text evidence="2">The sequence shown here is derived from an EMBL/GenBank/DDBJ whole genome shotgun (WGS) entry which is preliminary data.</text>
</comment>
<dbReference type="PANTHER" id="PTHR43441:SF12">
    <property type="entry name" value="RIBOSOMAL N-ACETYLTRANSFERASE YDAF-RELATED"/>
    <property type="match status" value="1"/>
</dbReference>
<dbReference type="EMBL" id="CAJRAY010000009">
    <property type="protein sequence ID" value="CAG5078547.1"/>
    <property type="molecule type" value="Genomic_DNA"/>
</dbReference>
<dbReference type="PANTHER" id="PTHR43441">
    <property type="entry name" value="RIBOSOMAL-PROTEIN-SERINE ACETYLTRANSFERASE"/>
    <property type="match status" value="1"/>
</dbReference>
<keyword evidence="3" id="KW-1185">Reference proteome</keyword>
<dbReference type="Gene3D" id="3.40.630.30">
    <property type="match status" value="1"/>
</dbReference>
<name>A0ABM8V0V2_THEXY</name>
<evidence type="ECO:0000313" key="2">
    <source>
        <dbReference type="EMBL" id="CAG5078547.1"/>
    </source>
</evidence>
<dbReference type="InterPro" id="IPR016181">
    <property type="entry name" value="Acyl_CoA_acyltransferase"/>
</dbReference>
<dbReference type="Proteomes" id="UP000681526">
    <property type="component" value="Unassembled WGS sequence"/>
</dbReference>
<evidence type="ECO:0000313" key="3">
    <source>
        <dbReference type="Proteomes" id="UP000681526"/>
    </source>
</evidence>
<gene>
    <name evidence="2" type="primary">txxe 180-ydaF</name>
    <name evidence="2" type="ORF">TXXE_02330</name>
</gene>
<dbReference type="Pfam" id="PF13302">
    <property type="entry name" value="Acetyltransf_3"/>
    <property type="match status" value="1"/>
</dbReference>
<dbReference type="RefSeq" id="WP_213483298.1">
    <property type="nucleotide sequence ID" value="NZ_CAJRAY010000009.1"/>
</dbReference>
<sequence length="182" mass="21375">MFYFNVDHDIQLRILEPRYSDEIFSLVEKDRGYLREWLPWVDGTKSAEDVGHFIRSALKQFSDHNGFHAAIFYKGKISGCIGLHWIDWDNRKTSIGYWLSSEYQGNGIMTKSCKAIVNYVLNDLGLNRVEIRAAEFNKRSRAIPERLGFTQEGIIRQAEWLYDHYVDHVVYGMLSEEWKGMK</sequence>
<dbReference type="InterPro" id="IPR000182">
    <property type="entry name" value="GNAT_dom"/>
</dbReference>